<proteinExistence type="predicted"/>
<dbReference type="SUPFAM" id="SSF55909">
    <property type="entry name" value="Pentein"/>
    <property type="match status" value="1"/>
</dbReference>
<dbReference type="Pfam" id="PF02274">
    <property type="entry name" value="ADI"/>
    <property type="match status" value="1"/>
</dbReference>
<protein>
    <recommendedName>
        <fullName evidence="2">Arginine deiminase</fullName>
    </recommendedName>
</protein>
<accession>A0A7R9SVT1</accession>
<organism evidence="1">
    <name type="scientific">Polyblepharides amylifera</name>
    <dbReference type="NCBI Taxonomy" id="1486889"/>
    <lineage>
        <taxon>Eukaryota</taxon>
        <taxon>Viridiplantae</taxon>
        <taxon>Chlorophyta</taxon>
        <taxon>Pyramimonadophyceae</taxon>
        <taxon>Pyramimonadales</taxon>
        <taxon>Polyblepharidaceae</taxon>
        <taxon>Polyblepharides</taxon>
    </lineage>
</organism>
<dbReference type="AlphaFoldDB" id="A0A7R9SVT1"/>
<evidence type="ECO:0008006" key="2">
    <source>
        <dbReference type="Google" id="ProtNLM"/>
    </source>
</evidence>
<dbReference type="Gene3D" id="3.75.10.10">
    <property type="entry name" value="L-arginine/glycine Amidinotransferase, Chain A"/>
    <property type="match status" value="1"/>
</dbReference>
<sequence>MIRSVHSALDVRQVCDEIMEVKLCGLDTSVEESSEDGTLVSPTKQAIPKYNPNQRRDRKISATFMSIEQLKKHGEKIGRSHELIYSGQVHEDDIAEVVIVCEPDLSNNVMGSIHPHGALYEKPVNVHHSSEQHRGFREAMRDHGVHCLTVHQILMHNTDKKLRARTELETLAASRLTYTLDHSHDINELTEEDLYFLSEKYKAQVLETMSTEHLIDMIMTIPTVYLKPSLRDTGFTATYQFEPLTNMQYTRDQQITTARGIVMGRLRSLQRQNEVELMRFCFDKLGLEVIGTVKEPGFLEGGDFYPAGKGLCMLGVGLRSNVEAAEQLMLEDLFGTQRVAVVHDLFEQDQARMHLDCIFNILGRDVVVLAEDVIGDEAPLRRLVTEYVRDPSPKGVKDPKLGKYKISREGVEFSRYLKENGFTIIPLSRQQQLEYGCNMLNLGNGDIIACHSDACREVIKSGAFKGNIELVEFGSITAMYGGLHCSSQVVRRRAPT</sequence>
<dbReference type="PANTHER" id="PTHR47271:SF2">
    <property type="entry name" value="ARGININE DEIMINASE"/>
    <property type="match status" value="1"/>
</dbReference>
<dbReference type="GO" id="GO:0019546">
    <property type="term" value="P:L-arginine deiminase pathway"/>
    <property type="evidence" value="ECO:0007669"/>
    <property type="project" value="TreeGrafter"/>
</dbReference>
<dbReference type="PANTHER" id="PTHR47271">
    <property type="entry name" value="ARGININE DEIMINASE"/>
    <property type="match status" value="1"/>
</dbReference>
<dbReference type="EMBL" id="HBDV01001159">
    <property type="protein sequence ID" value="CAD8216458.1"/>
    <property type="molecule type" value="Transcribed_RNA"/>
</dbReference>
<evidence type="ECO:0000313" key="1">
    <source>
        <dbReference type="EMBL" id="CAD8216458.1"/>
    </source>
</evidence>
<reference evidence="1" key="1">
    <citation type="submission" date="2021-01" db="EMBL/GenBank/DDBJ databases">
        <authorList>
            <person name="Corre E."/>
            <person name="Pelletier E."/>
            <person name="Niang G."/>
            <person name="Scheremetjew M."/>
            <person name="Finn R."/>
            <person name="Kale V."/>
            <person name="Holt S."/>
            <person name="Cochrane G."/>
            <person name="Meng A."/>
            <person name="Brown T."/>
            <person name="Cohen L."/>
        </authorList>
    </citation>
    <scope>NUCLEOTIDE SEQUENCE</scope>
    <source>
        <strain evidence="1">CCMP720</strain>
    </source>
</reference>
<dbReference type="GO" id="GO:0016990">
    <property type="term" value="F:arginine deiminase activity"/>
    <property type="evidence" value="ECO:0007669"/>
    <property type="project" value="TreeGrafter"/>
</dbReference>
<gene>
    <name evidence="1" type="ORF">PAMY1081_LOCUS732</name>
</gene>
<name>A0A7R9SVT1_9CHLO</name>